<dbReference type="SUPFAM" id="SSF53098">
    <property type="entry name" value="Ribonuclease H-like"/>
    <property type="match status" value="1"/>
</dbReference>
<feature type="region of interest" description="Disordered" evidence="1">
    <location>
        <begin position="369"/>
        <end position="393"/>
    </location>
</feature>
<gene>
    <name evidence="2" type="ORF">HPB48_003506</name>
</gene>
<dbReference type="GO" id="GO:0003676">
    <property type="term" value="F:nucleic acid binding"/>
    <property type="evidence" value="ECO:0007669"/>
    <property type="project" value="InterPro"/>
</dbReference>
<evidence type="ECO:0008006" key="4">
    <source>
        <dbReference type="Google" id="ProtNLM"/>
    </source>
</evidence>
<name>A0A9J6GWD9_HAELO</name>
<protein>
    <recommendedName>
        <fullName evidence="4">Tick transposon</fullName>
    </recommendedName>
</protein>
<dbReference type="Gene3D" id="3.30.420.10">
    <property type="entry name" value="Ribonuclease H-like superfamily/Ribonuclease H"/>
    <property type="match status" value="1"/>
</dbReference>
<dbReference type="Proteomes" id="UP000821853">
    <property type="component" value="Chromosome 8"/>
</dbReference>
<dbReference type="AlphaFoldDB" id="A0A9J6GWD9"/>
<feature type="compositionally biased region" description="Gly residues" evidence="1">
    <location>
        <begin position="376"/>
        <end position="385"/>
    </location>
</feature>
<organism evidence="2 3">
    <name type="scientific">Haemaphysalis longicornis</name>
    <name type="common">Bush tick</name>
    <dbReference type="NCBI Taxonomy" id="44386"/>
    <lineage>
        <taxon>Eukaryota</taxon>
        <taxon>Metazoa</taxon>
        <taxon>Ecdysozoa</taxon>
        <taxon>Arthropoda</taxon>
        <taxon>Chelicerata</taxon>
        <taxon>Arachnida</taxon>
        <taxon>Acari</taxon>
        <taxon>Parasitiformes</taxon>
        <taxon>Ixodida</taxon>
        <taxon>Ixodoidea</taxon>
        <taxon>Ixodidae</taxon>
        <taxon>Haemaphysalinae</taxon>
        <taxon>Haemaphysalis</taxon>
    </lineage>
</organism>
<evidence type="ECO:0000313" key="3">
    <source>
        <dbReference type="Proteomes" id="UP000821853"/>
    </source>
</evidence>
<evidence type="ECO:0000313" key="2">
    <source>
        <dbReference type="EMBL" id="KAH9379834.1"/>
    </source>
</evidence>
<dbReference type="InterPro" id="IPR012337">
    <property type="entry name" value="RNaseH-like_sf"/>
</dbReference>
<dbReference type="EMBL" id="JABSTR010000010">
    <property type="protein sequence ID" value="KAH9379834.1"/>
    <property type="molecule type" value="Genomic_DNA"/>
</dbReference>
<dbReference type="VEuPathDB" id="VectorBase:HLOH_051861"/>
<keyword evidence="3" id="KW-1185">Reference proteome</keyword>
<proteinExistence type="predicted"/>
<accession>A0A9J6GWD9</accession>
<evidence type="ECO:0000256" key="1">
    <source>
        <dbReference type="SAM" id="MobiDB-lite"/>
    </source>
</evidence>
<dbReference type="InterPro" id="IPR036397">
    <property type="entry name" value="RNaseH_sf"/>
</dbReference>
<dbReference type="OMA" id="HASPYIP"/>
<sequence length="393" mass="43159">MLLKACKQALGLPPTTTTALFSALGAHNTIAEITEAVRTAHIQRLAKSGGRTLLTRLGITIPLRTPDVRSLPTTVQAAIHATPLPRNMNPDLHPERRQARVRQLTKTLRQQSTVWYTDATPYAQRPSCCAVACNYPETSFTACTVPTPNIAAAEECPIALAIVRITASGTPGTTVTHSQDAYRAISNGLGSLHTLALLRTIPGMHPLPQINLIWAPAHAGLEGNEAAHDWACECTNQDPVDRSVSPDLHCHPLLTYSDVLHYYRETRQQYPNPSLQFTLQQTTTLRLIQTNTYPHPKLFSRIYPETYTDQCPRCKIDEATLPHIIWACPKAPPTFIKSHQDWETALRSNDPGIQLWLVRLALDAPAPVARPHEGTGVSGRAGPGGLRRSHTGR</sequence>
<comment type="caution">
    <text evidence="2">The sequence shown here is derived from an EMBL/GenBank/DDBJ whole genome shotgun (WGS) entry which is preliminary data.</text>
</comment>
<reference evidence="2 3" key="1">
    <citation type="journal article" date="2020" name="Cell">
        <title>Large-Scale Comparative Analyses of Tick Genomes Elucidate Their Genetic Diversity and Vector Capacities.</title>
        <authorList>
            <consortium name="Tick Genome and Microbiome Consortium (TIGMIC)"/>
            <person name="Jia N."/>
            <person name="Wang J."/>
            <person name="Shi W."/>
            <person name="Du L."/>
            <person name="Sun Y."/>
            <person name="Zhan W."/>
            <person name="Jiang J.F."/>
            <person name="Wang Q."/>
            <person name="Zhang B."/>
            <person name="Ji P."/>
            <person name="Bell-Sakyi L."/>
            <person name="Cui X.M."/>
            <person name="Yuan T.T."/>
            <person name="Jiang B.G."/>
            <person name="Yang W.F."/>
            <person name="Lam T.T."/>
            <person name="Chang Q.C."/>
            <person name="Ding S.J."/>
            <person name="Wang X.J."/>
            <person name="Zhu J.G."/>
            <person name="Ruan X.D."/>
            <person name="Zhao L."/>
            <person name="Wei J.T."/>
            <person name="Ye R.Z."/>
            <person name="Que T.C."/>
            <person name="Du C.H."/>
            <person name="Zhou Y.H."/>
            <person name="Cheng J.X."/>
            <person name="Dai P.F."/>
            <person name="Guo W.B."/>
            <person name="Han X.H."/>
            <person name="Huang E.J."/>
            <person name="Li L.F."/>
            <person name="Wei W."/>
            <person name="Gao Y.C."/>
            <person name="Liu J.Z."/>
            <person name="Shao H.Z."/>
            <person name="Wang X."/>
            <person name="Wang C.C."/>
            <person name="Yang T.C."/>
            <person name="Huo Q.B."/>
            <person name="Li W."/>
            <person name="Chen H.Y."/>
            <person name="Chen S.E."/>
            <person name="Zhou L.G."/>
            <person name="Ni X.B."/>
            <person name="Tian J.H."/>
            <person name="Sheng Y."/>
            <person name="Liu T."/>
            <person name="Pan Y.S."/>
            <person name="Xia L.Y."/>
            <person name="Li J."/>
            <person name="Zhao F."/>
            <person name="Cao W.C."/>
        </authorList>
    </citation>
    <scope>NUCLEOTIDE SEQUENCE [LARGE SCALE GENOMIC DNA]</scope>
    <source>
        <strain evidence="2">HaeL-2018</strain>
    </source>
</reference>